<keyword evidence="2" id="KW-0732">Signal</keyword>
<evidence type="ECO:0000313" key="3">
    <source>
        <dbReference type="EMBL" id="GAA2056633.1"/>
    </source>
</evidence>
<feature type="region of interest" description="Disordered" evidence="1">
    <location>
        <begin position="34"/>
        <end position="75"/>
    </location>
</feature>
<reference evidence="3 4" key="1">
    <citation type="journal article" date="2019" name="Int. J. Syst. Evol. Microbiol.">
        <title>The Global Catalogue of Microorganisms (GCM) 10K type strain sequencing project: providing services to taxonomists for standard genome sequencing and annotation.</title>
        <authorList>
            <consortium name="The Broad Institute Genomics Platform"/>
            <consortium name="The Broad Institute Genome Sequencing Center for Infectious Disease"/>
            <person name="Wu L."/>
            <person name="Ma J."/>
        </authorList>
    </citation>
    <scope>NUCLEOTIDE SEQUENCE [LARGE SCALE GENOMIC DNA]</scope>
    <source>
        <strain evidence="3 4">JCM 14549</strain>
    </source>
</reference>
<feature type="signal peptide" evidence="2">
    <location>
        <begin position="1"/>
        <end position="34"/>
    </location>
</feature>
<feature type="chain" id="PRO_5046686862" description="Secreted protein" evidence="2">
    <location>
        <begin position="35"/>
        <end position="200"/>
    </location>
</feature>
<organism evidence="3 4">
    <name type="scientific">Streptomyces cheonanensis</name>
    <dbReference type="NCBI Taxonomy" id="312720"/>
    <lineage>
        <taxon>Bacteria</taxon>
        <taxon>Bacillati</taxon>
        <taxon>Actinomycetota</taxon>
        <taxon>Actinomycetes</taxon>
        <taxon>Kitasatosporales</taxon>
        <taxon>Streptomycetaceae</taxon>
        <taxon>Streptomyces</taxon>
    </lineage>
</organism>
<dbReference type="Proteomes" id="UP001403094">
    <property type="component" value="Unassembled WGS sequence"/>
</dbReference>
<proteinExistence type="predicted"/>
<sequence>MARSHSRSRPGPTVAVLTAVALAVVAFFAYQANAAPDRPGASGKPEPAPTDEIVPDKPDGDEREDPENPALPADSGEGVRVVYSLGEQRLWLVAEALDGLGEEVLHTYPAHRSTVDPQPGTYEVTRRDEAIPGSDGVPIQHVVVFHTDPEGIVFGFSAAVDGSLPDPSAQARTGGIRQSPEDSPQLWDFAEVGTKVVVVP</sequence>
<keyword evidence="4" id="KW-1185">Reference proteome</keyword>
<name>A0ABN2V9W9_9ACTN</name>
<comment type="caution">
    <text evidence="3">The sequence shown here is derived from an EMBL/GenBank/DDBJ whole genome shotgun (WGS) entry which is preliminary data.</text>
</comment>
<dbReference type="RefSeq" id="WP_346070980.1">
    <property type="nucleotide sequence ID" value="NZ_BAAANQ010000006.1"/>
</dbReference>
<accession>A0ABN2V9W9</accession>
<dbReference type="InterPro" id="IPR005490">
    <property type="entry name" value="LD_TPept_cat_dom"/>
</dbReference>
<evidence type="ECO:0000256" key="2">
    <source>
        <dbReference type="SAM" id="SignalP"/>
    </source>
</evidence>
<evidence type="ECO:0000256" key="1">
    <source>
        <dbReference type="SAM" id="MobiDB-lite"/>
    </source>
</evidence>
<evidence type="ECO:0008006" key="5">
    <source>
        <dbReference type="Google" id="ProtNLM"/>
    </source>
</evidence>
<evidence type="ECO:0000313" key="4">
    <source>
        <dbReference type="Proteomes" id="UP001403094"/>
    </source>
</evidence>
<dbReference type="CDD" id="cd16913">
    <property type="entry name" value="YkuD_like"/>
    <property type="match status" value="1"/>
</dbReference>
<dbReference type="EMBL" id="BAAANQ010000006">
    <property type="protein sequence ID" value="GAA2056633.1"/>
    <property type="molecule type" value="Genomic_DNA"/>
</dbReference>
<gene>
    <name evidence="3" type="ORF">GCM10009757_34700</name>
</gene>
<protein>
    <recommendedName>
        <fullName evidence="5">Secreted protein</fullName>
    </recommendedName>
</protein>